<dbReference type="InterPro" id="IPR028082">
    <property type="entry name" value="Peripla_BP_I"/>
</dbReference>
<keyword evidence="3" id="KW-0804">Transcription</keyword>
<accession>A0A917QB56</accession>
<dbReference type="Gene3D" id="1.10.260.40">
    <property type="entry name" value="lambda repressor-like DNA-binding domains"/>
    <property type="match status" value="1"/>
</dbReference>
<name>A0A917QB56_9HYPH</name>
<keyword evidence="1" id="KW-0805">Transcription regulation</keyword>
<dbReference type="GO" id="GO:0003700">
    <property type="term" value="F:DNA-binding transcription factor activity"/>
    <property type="evidence" value="ECO:0007669"/>
    <property type="project" value="TreeGrafter"/>
</dbReference>
<gene>
    <name evidence="5" type="primary">cytR</name>
    <name evidence="5" type="ORF">GCM10011322_29310</name>
</gene>
<evidence type="ECO:0000313" key="5">
    <source>
        <dbReference type="EMBL" id="GGK40303.1"/>
    </source>
</evidence>
<dbReference type="GO" id="GO:0000976">
    <property type="term" value="F:transcription cis-regulatory region binding"/>
    <property type="evidence" value="ECO:0007669"/>
    <property type="project" value="TreeGrafter"/>
</dbReference>
<dbReference type="Pfam" id="PF13377">
    <property type="entry name" value="Peripla_BP_3"/>
    <property type="match status" value="1"/>
</dbReference>
<dbReference type="PROSITE" id="PS00356">
    <property type="entry name" value="HTH_LACI_1"/>
    <property type="match status" value="1"/>
</dbReference>
<keyword evidence="2" id="KW-0238">DNA-binding</keyword>
<dbReference type="PROSITE" id="PS50932">
    <property type="entry name" value="HTH_LACI_2"/>
    <property type="match status" value="1"/>
</dbReference>
<dbReference type="PANTHER" id="PTHR30146:SF138">
    <property type="entry name" value="TRANSCRIPTIONAL REGULATORY PROTEIN"/>
    <property type="match status" value="1"/>
</dbReference>
<dbReference type="Gene3D" id="3.40.50.2300">
    <property type="match status" value="2"/>
</dbReference>
<dbReference type="AlphaFoldDB" id="A0A917QB56"/>
<evidence type="ECO:0000259" key="4">
    <source>
        <dbReference type="PROSITE" id="PS50932"/>
    </source>
</evidence>
<reference evidence="5 6" key="1">
    <citation type="journal article" date="2014" name="Int. J. Syst. Evol. Microbiol.">
        <title>Complete genome sequence of Corynebacterium casei LMG S-19264T (=DSM 44701T), isolated from a smear-ripened cheese.</title>
        <authorList>
            <consortium name="US DOE Joint Genome Institute (JGI-PGF)"/>
            <person name="Walter F."/>
            <person name="Albersmeier A."/>
            <person name="Kalinowski J."/>
            <person name="Ruckert C."/>
        </authorList>
    </citation>
    <scope>NUCLEOTIDE SEQUENCE [LARGE SCALE GENOMIC DNA]</scope>
    <source>
        <strain evidence="5 6">CGMCC 1.9161</strain>
    </source>
</reference>
<dbReference type="InterPro" id="IPR000843">
    <property type="entry name" value="HTH_LacI"/>
</dbReference>
<organism evidence="5 6">
    <name type="scientific">Salinarimonas ramus</name>
    <dbReference type="NCBI Taxonomy" id="690164"/>
    <lineage>
        <taxon>Bacteria</taxon>
        <taxon>Pseudomonadati</taxon>
        <taxon>Pseudomonadota</taxon>
        <taxon>Alphaproteobacteria</taxon>
        <taxon>Hyphomicrobiales</taxon>
        <taxon>Salinarimonadaceae</taxon>
        <taxon>Salinarimonas</taxon>
    </lineage>
</organism>
<dbReference type="CDD" id="cd01392">
    <property type="entry name" value="HTH_LacI"/>
    <property type="match status" value="1"/>
</dbReference>
<dbReference type="InterPro" id="IPR010982">
    <property type="entry name" value="Lambda_DNA-bd_dom_sf"/>
</dbReference>
<keyword evidence="6" id="KW-1185">Reference proteome</keyword>
<dbReference type="Pfam" id="PF00356">
    <property type="entry name" value="LacI"/>
    <property type="match status" value="1"/>
</dbReference>
<dbReference type="Proteomes" id="UP000600449">
    <property type="component" value="Unassembled WGS sequence"/>
</dbReference>
<dbReference type="EMBL" id="BMMF01000008">
    <property type="protein sequence ID" value="GGK40303.1"/>
    <property type="molecule type" value="Genomic_DNA"/>
</dbReference>
<protein>
    <submittedName>
        <fullName evidence="5">LacI family transcriptional regulator</fullName>
    </submittedName>
</protein>
<dbReference type="PANTHER" id="PTHR30146">
    <property type="entry name" value="LACI-RELATED TRANSCRIPTIONAL REPRESSOR"/>
    <property type="match status" value="1"/>
</dbReference>
<comment type="caution">
    <text evidence="5">The sequence shown here is derived from an EMBL/GenBank/DDBJ whole genome shotgun (WGS) entry which is preliminary data.</text>
</comment>
<dbReference type="InterPro" id="IPR046335">
    <property type="entry name" value="LacI/GalR-like_sensor"/>
</dbReference>
<evidence type="ECO:0000256" key="2">
    <source>
        <dbReference type="ARBA" id="ARBA00023125"/>
    </source>
</evidence>
<dbReference type="SUPFAM" id="SSF47413">
    <property type="entry name" value="lambda repressor-like DNA-binding domains"/>
    <property type="match status" value="1"/>
</dbReference>
<dbReference type="CDD" id="cd06284">
    <property type="entry name" value="PBP1_LacI-like"/>
    <property type="match status" value="1"/>
</dbReference>
<sequence length="342" mass="35747">MDESAPTTQSGVPARITDVARLAGVSTATVSRVLAKPDQVAPRTRARVQEAVARLGYVPNPAARTLRSQKTRMVLVVVPDLENVFFSRILRGIEETLAAAGHGMIIADLDPASPRMEELAAFARRQVDGVILLNGRRLGTEAEGVPTIALCETIPGVSFPQIAVDNRASARRVVAHLASLGHRRIAYLAGPEGNVLEVERAAGYREGLAAAGLAFDPALVWPGDYTLASGVAAAGRLLADGARPTAVFASSDVMAIGLVGALQEAGLDVPGDVSVAGFDDIEFAAMSRPALTTIRQPRRDLGRAAAEALLARLAGRTPPALSLLETELVVRASTGPVGPRAR</sequence>
<proteinExistence type="predicted"/>
<evidence type="ECO:0000313" key="6">
    <source>
        <dbReference type="Proteomes" id="UP000600449"/>
    </source>
</evidence>
<dbReference type="SUPFAM" id="SSF53822">
    <property type="entry name" value="Periplasmic binding protein-like I"/>
    <property type="match status" value="1"/>
</dbReference>
<dbReference type="RefSeq" id="WP_188913968.1">
    <property type="nucleotide sequence ID" value="NZ_BMMF01000008.1"/>
</dbReference>
<dbReference type="SMART" id="SM00354">
    <property type="entry name" value="HTH_LACI"/>
    <property type="match status" value="1"/>
</dbReference>
<feature type="domain" description="HTH lacI-type" evidence="4">
    <location>
        <begin position="14"/>
        <end position="68"/>
    </location>
</feature>
<evidence type="ECO:0000256" key="3">
    <source>
        <dbReference type="ARBA" id="ARBA00023163"/>
    </source>
</evidence>
<evidence type="ECO:0000256" key="1">
    <source>
        <dbReference type="ARBA" id="ARBA00023015"/>
    </source>
</evidence>